<protein>
    <submittedName>
        <fullName evidence="1">Uncharacterized protein</fullName>
    </submittedName>
</protein>
<organism evidence="1 2">
    <name type="scientific">Frankia umida</name>
    <dbReference type="NCBI Taxonomy" id="573489"/>
    <lineage>
        <taxon>Bacteria</taxon>
        <taxon>Bacillati</taxon>
        <taxon>Actinomycetota</taxon>
        <taxon>Actinomycetes</taxon>
        <taxon>Frankiales</taxon>
        <taxon>Frankiaceae</taxon>
        <taxon>Frankia</taxon>
    </lineage>
</organism>
<gene>
    <name evidence="1" type="ORF">MXD59_14530</name>
</gene>
<keyword evidence="2" id="KW-1185">Reference proteome</keyword>
<reference evidence="1 2" key="1">
    <citation type="submission" date="2022-04" db="EMBL/GenBank/DDBJ databases">
        <title>Genome diversity in the genus Frankia.</title>
        <authorList>
            <person name="Carlos-Shanley C."/>
            <person name="Hahn D."/>
        </authorList>
    </citation>
    <scope>NUCLEOTIDE SEQUENCE [LARGE SCALE GENOMIC DNA]</scope>
    <source>
        <strain evidence="1 2">Ag45/Mut15</strain>
    </source>
</reference>
<proteinExistence type="predicted"/>
<dbReference type="Proteomes" id="UP001201873">
    <property type="component" value="Unassembled WGS sequence"/>
</dbReference>
<evidence type="ECO:0000313" key="2">
    <source>
        <dbReference type="Proteomes" id="UP001201873"/>
    </source>
</evidence>
<sequence length="207" mass="22052">MPSTPDTTGPDREPVPLTVWTTHHSNPAPFPGDVLRRLLDTFSRPGELVATTSRIPTGIAEECITAGRRHRTLTDPAHTPAAALNPSQPGAVLIFDLHHGGSRINSAAIYTHLAGFLRPGGILLTALPPVSPEGCDPLADTVAAAHSSGLDYLQHLIVVRLPLPDGLLTPPTDWDPADDPTVPQPIPPLRIHSDIAVLLRPQSRSSR</sequence>
<dbReference type="EMBL" id="JALKFT010000013">
    <property type="protein sequence ID" value="MCK9876974.1"/>
    <property type="molecule type" value="Genomic_DNA"/>
</dbReference>
<comment type="caution">
    <text evidence="1">The sequence shown here is derived from an EMBL/GenBank/DDBJ whole genome shotgun (WGS) entry which is preliminary data.</text>
</comment>
<evidence type="ECO:0000313" key="1">
    <source>
        <dbReference type="EMBL" id="MCK9876974.1"/>
    </source>
</evidence>
<name>A0ABT0JZK6_9ACTN</name>
<accession>A0ABT0JZK6</accession>
<dbReference type="RefSeq" id="WP_248812285.1">
    <property type="nucleotide sequence ID" value="NZ_JALKFT010000013.1"/>
</dbReference>